<dbReference type="AlphaFoldDB" id="A0A9R1MYY8"/>
<gene>
    <name evidence="1" type="ORF">CFC21_096903</name>
</gene>
<feature type="non-terminal residue" evidence="1">
    <location>
        <position position="1"/>
    </location>
</feature>
<comment type="caution">
    <text evidence="1">The sequence shown here is derived from an EMBL/GenBank/DDBJ whole genome shotgun (WGS) entry which is preliminary data.</text>
</comment>
<dbReference type="Proteomes" id="UP000815260">
    <property type="component" value="Chromosome 7A"/>
</dbReference>
<protein>
    <submittedName>
        <fullName evidence="1">Uncharacterized protein</fullName>
    </submittedName>
</protein>
<reference evidence="1" key="1">
    <citation type="journal article" date="2017" name="Gigascience">
        <title>The first near-complete assembly of the hexaploid bread wheat genome, Triticum aestivum.</title>
        <authorList>
            <person name="Zimin A.V."/>
            <person name="Puiu D."/>
            <person name="Hall R."/>
            <person name="Kingan S."/>
            <person name="Clavijo B.J."/>
            <person name="Salzberg S.L."/>
        </authorList>
    </citation>
    <scope>NUCLEOTIDE SEQUENCE</scope>
    <source>
        <tissue evidence="1">Leaf</tissue>
    </source>
</reference>
<proteinExistence type="predicted"/>
<reference evidence="1" key="2">
    <citation type="submission" date="2020-03" db="EMBL/GenBank/DDBJ databases">
        <title>The second near-complete assembly of the hexaploid bread wheat (Triticum aestivum) genome.</title>
        <authorList>
            <person name="Zimin A.V."/>
            <person name="Puiu D."/>
            <person name="Shumante A."/>
            <person name="Alonge M."/>
            <person name="Salzberg S.L."/>
        </authorList>
    </citation>
    <scope>NUCLEOTIDE SEQUENCE</scope>
    <source>
        <tissue evidence="1">Leaf</tissue>
    </source>
</reference>
<accession>A0A9R1MYY8</accession>
<organism evidence="1">
    <name type="scientific">Triticum aestivum</name>
    <name type="common">Wheat</name>
    <dbReference type="NCBI Taxonomy" id="4565"/>
    <lineage>
        <taxon>Eukaryota</taxon>
        <taxon>Viridiplantae</taxon>
        <taxon>Streptophyta</taxon>
        <taxon>Embryophyta</taxon>
        <taxon>Tracheophyta</taxon>
        <taxon>Spermatophyta</taxon>
        <taxon>Magnoliopsida</taxon>
        <taxon>Liliopsida</taxon>
        <taxon>Poales</taxon>
        <taxon>Poaceae</taxon>
        <taxon>BOP clade</taxon>
        <taxon>Pooideae</taxon>
        <taxon>Triticodae</taxon>
        <taxon>Triticeae</taxon>
        <taxon>Triticinae</taxon>
        <taxon>Triticum</taxon>
    </lineage>
</organism>
<name>A0A9R1MYY8_WHEAT</name>
<evidence type="ECO:0000313" key="1">
    <source>
        <dbReference type="EMBL" id="KAF7094604.1"/>
    </source>
</evidence>
<dbReference type="EMBL" id="CM022229">
    <property type="protein sequence ID" value="KAF7094604.1"/>
    <property type="molecule type" value="Genomic_DNA"/>
</dbReference>
<sequence length="27" mass="3008">SVLVPCWDIFVQNFARQKKAELASVAS</sequence>